<accession>A0ABD1L6C6</accession>
<comment type="caution">
    <text evidence="2">The sequence shown here is derived from an EMBL/GenBank/DDBJ whole genome shotgun (WGS) entry which is preliminary data.</text>
</comment>
<dbReference type="InterPro" id="IPR039199">
    <property type="entry name" value="FAM91"/>
</dbReference>
<dbReference type="PANTHER" id="PTHR28441:SF2">
    <property type="entry name" value="PROTEIN FAM91A1"/>
    <property type="match status" value="1"/>
</dbReference>
<evidence type="ECO:0000313" key="3">
    <source>
        <dbReference type="Proteomes" id="UP001603857"/>
    </source>
</evidence>
<dbReference type="Proteomes" id="UP001603857">
    <property type="component" value="Unassembled WGS sequence"/>
</dbReference>
<evidence type="ECO:0000313" key="2">
    <source>
        <dbReference type="EMBL" id="KAL2319063.1"/>
    </source>
</evidence>
<protein>
    <recommendedName>
        <fullName evidence="1">FAM91 N-terminal domain-containing protein</fullName>
    </recommendedName>
</protein>
<sequence>MQRAPVTVEEQLLQKAIKDECTWENLPKRLQATLTSKEEWHRRIIESCIKKRLQWNSCFAHKVCKESEYYEQMMRYMRKNLAVCTVLNFISDSEVVYQIHYYVVYMMTDVKLLLPKLLRRKLKLMRLLFQDRFFYNSK</sequence>
<gene>
    <name evidence="2" type="ORF">Fmac_032939</name>
</gene>
<dbReference type="Pfam" id="PF14647">
    <property type="entry name" value="FAM91_N"/>
    <property type="match status" value="1"/>
</dbReference>
<dbReference type="AlphaFoldDB" id="A0ABD1L6C6"/>
<keyword evidence="3" id="KW-1185">Reference proteome</keyword>
<dbReference type="PANTHER" id="PTHR28441">
    <property type="entry name" value="PROTEIN FAM91A1"/>
    <property type="match status" value="1"/>
</dbReference>
<dbReference type="InterPro" id="IPR028091">
    <property type="entry name" value="FAM91_N_dom"/>
</dbReference>
<feature type="domain" description="FAM91 N-terminal" evidence="1">
    <location>
        <begin position="17"/>
        <end position="102"/>
    </location>
</feature>
<proteinExistence type="predicted"/>
<dbReference type="EMBL" id="JBGMDY010000011">
    <property type="protein sequence ID" value="KAL2319063.1"/>
    <property type="molecule type" value="Genomic_DNA"/>
</dbReference>
<name>A0ABD1L6C6_9FABA</name>
<reference evidence="2 3" key="1">
    <citation type="submission" date="2024-08" db="EMBL/GenBank/DDBJ databases">
        <title>Insights into the chromosomal genome structure of Flemingia macrophylla.</title>
        <authorList>
            <person name="Ding Y."/>
            <person name="Zhao Y."/>
            <person name="Bi W."/>
            <person name="Wu M."/>
            <person name="Zhao G."/>
            <person name="Gong Y."/>
            <person name="Li W."/>
            <person name="Zhang P."/>
        </authorList>
    </citation>
    <scope>NUCLEOTIDE SEQUENCE [LARGE SCALE GENOMIC DNA]</scope>
    <source>
        <strain evidence="2">DYQJB</strain>
        <tissue evidence="2">Leaf</tissue>
    </source>
</reference>
<organism evidence="2 3">
    <name type="scientific">Flemingia macrophylla</name>
    <dbReference type="NCBI Taxonomy" id="520843"/>
    <lineage>
        <taxon>Eukaryota</taxon>
        <taxon>Viridiplantae</taxon>
        <taxon>Streptophyta</taxon>
        <taxon>Embryophyta</taxon>
        <taxon>Tracheophyta</taxon>
        <taxon>Spermatophyta</taxon>
        <taxon>Magnoliopsida</taxon>
        <taxon>eudicotyledons</taxon>
        <taxon>Gunneridae</taxon>
        <taxon>Pentapetalae</taxon>
        <taxon>rosids</taxon>
        <taxon>fabids</taxon>
        <taxon>Fabales</taxon>
        <taxon>Fabaceae</taxon>
        <taxon>Papilionoideae</taxon>
        <taxon>50 kb inversion clade</taxon>
        <taxon>NPAAA clade</taxon>
        <taxon>indigoferoid/millettioid clade</taxon>
        <taxon>Phaseoleae</taxon>
        <taxon>Flemingia</taxon>
    </lineage>
</organism>
<evidence type="ECO:0000259" key="1">
    <source>
        <dbReference type="Pfam" id="PF14647"/>
    </source>
</evidence>